<proteinExistence type="predicted"/>
<dbReference type="EMBL" id="JAUKVY010000011">
    <property type="protein sequence ID" value="MDO1533942.1"/>
    <property type="molecule type" value="Genomic_DNA"/>
</dbReference>
<reference evidence="1" key="1">
    <citation type="submission" date="2023-06" db="EMBL/GenBank/DDBJ databases">
        <authorList>
            <person name="Jiang Y."/>
            <person name="Liu Q."/>
        </authorList>
    </citation>
    <scope>NUCLEOTIDE SEQUENCE</scope>
    <source>
        <strain evidence="1">CGMCC 1.12090</strain>
    </source>
</reference>
<comment type="caution">
    <text evidence="1">The sequence shown here is derived from an EMBL/GenBank/DDBJ whole genome shotgun (WGS) entry which is preliminary data.</text>
</comment>
<accession>A0ABT8S6V5</accession>
<evidence type="ECO:0000313" key="2">
    <source>
        <dbReference type="Proteomes" id="UP001169027"/>
    </source>
</evidence>
<evidence type="ECO:0000313" key="1">
    <source>
        <dbReference type="EMBL" id="MDO1533942.1"/>
    </source>
</evidence>
<sequence>MDLGIGAVGLVDCGGAALANSKASACLPGSGVPMRVNTTLMINPFLWLCDDIGEAMDP</sequence>
<dbReference type="Proteomes" id="UP001169027">
    <property type="component" value="Unassembled WGS sequence"/>
</dbReference>
<protein>
    <submittedName>
        <fullName evidence="1">Uncharacterized protein</fullName>
    </submittedName>
</protein>
<name>A0ABT8S6V5_9BURK</name>
<organism evidence="1 2">
    <name type="scientific">Variovorax ginsengisoli</name>
    <dbReference type="NCBI Taxonomy" id="363844"/>
    <lineage>
        <taxon>Bacteria</taxon>
        <taxon>Pseudomonadati</taxon>
        <taxon>Pseudomonadota</taxon>
        <taxon>Betaproteobacteria</taxon>
        <taxon>Burkholderiales</taxon>
        <taxon>Comamonadaceae</taxon>
        <taxon>Variovorax</taxon>
    </lineage>
</organism>
<keyword evidence="2" id="KW-1185">Reference proteome</keyword>
<dbReference type="RefSeq" id="WP_301811009.1">
    <property type="nucleotide sequence ID" value="NZ_JAUJZH010000011.1"/>
</dbReference>
<gene>
    <name evidence="1" type="ORF">Q2T77_16775</name>
</gene>